<dbReference type="Gene3D" id="1.20.140.10">
    <property type="entry name" value="Butyryl-CoA Dehydrogenase, subunit A, domain 3"/>
    <property type="match status" value="1"/>
</dbReference>
<evidence type="ECO:0000256" key="2">
    <source>
        <dbReference type="ARBA" id="ARBA00009347"/>
    </source>
</evidence>
<evidence type="ECO:0000259" key="6">
    <source>
        <dbReference type="Pfam" id="PF00441"/>
    </source>
</evidence>
<evidence type="ECO:0008006" key="10">
    <source>
        <dbReference type="Google" id="ProtNLM"/>
    </source>
</evidence>
<dbReference type="SUPFAM" id="SSF56645">
    <property type="entry name" value="Acyl-CoA dehydrogenase NM domain-like"/>
    <property type="match status" value="1"/>
</dbReference>
<proteinExistence type="inferred from homology"/>
<keyword evidence="3" id="KW-0285">Flavoprotein</keyword>
<dbReference type="Pfam" id="PF02771">
    <property type="entry name" value="Acyl-CoA_dh_N"/>
    <property type="match status" value="1"/>
</dbReference>
<protein>
    <recommendedName>
        <fullName evidence="10">Acyl-CoA dehydrogenase</fullName>
    </recommendedName>
</protein>
<dbReference type="Pfam" id="PF00441">
    <property type="entry name" value="Acyl-CoA_dh_1"/>
    <property type="match status" value="1"/>
</dbReference>
<dbReference type="InterPro" id="IPR009075">
    <property type="entry name" value="AcylCo_DH/oxidase_C"/>
</dbReference>
<dbReference type="InterPro" id="IPR009100">
    <property type="entry name" value="AcylCoA_DH/oxidase_NM_dom_sf"/>
</dbReference>
<comment type="caution">
    <text evidence="8">The sequence shown here is derived from an EMBL/GenBank/DDBJ whole genome shotgun (WGS) entry which is preliminary data.</text>
</comment>
<sequence length="422" mass="44585">MNTPHLSSPAGRVRLAPSFLAVLDKADGFVNRIKFARVLQKQSIRLASRSQTCILDRNPGVGAGAGGCVDLEFSDEQRIFADALRRFLAAEYGFEHRRALVAAGAWGDPAIWAQLGEMGCFGIAVPEELGGFGGNAVQIGLMMRELGRRLALEPVRAAVVSGTLLAGARDAQAYLADLVTGAVRFAPVPRADNDDAALRRTERTVEGGAAAQKILVPTKDALLVVDSDALKVSRVRLLSDAMAADIRFDDPPAVRLDVGNDWEDMQALAAARAELARCWEALGSIEAALEATTAHVRERRQFGRPLAAFQAVQHRIAEMVVAAKEAEVAALLAALVLDGKGIGPEASRVLTVATHRIAASASVVADGAVQLHGGMGVSDELDISAHFRHLQAFRACDGGVAAYAESVVSCGAHHRSAVLLEA</sequence>
<dbReference type="PANTHER" id="PTHR43884:SF20">
    <property type="entry name" value="ACYL-COA DEHYDROGENASE FADE28"/>
    <property type="match status" value="1"/>
</dbReference>
<comment type="cofactor">
    <cofactor evidence="1">
        <name>FAD</name>
        <dbReference type="ChEBI" id="CHEBI:57692"/>
    </cofactor>
</comment>
<keyword evidence="4" id="KW-0274">FAD</keyword>
<evidence type="ECO:0000256" key="3">
    <source>
        <dbReference type="ARBA" id="ARBA00022630"/>
    </source>
</evidence>
<evidence type="ECO:0000256" key="5">
    <source>
        <dbReference type="ARBA" id="ARBA00023002"/>
    </source>
</evidence>
<evidence type="ECO:0000259" key="7">
    <source>
        <dbReference type="Pfam" id="PF02771"/>
    </source>
</evidence>
<name>A0A5C6TUY5_9SPHN</name>
<feature type="domain" description="Acyl-CoA dehydrogenase/oxidase N-terminal" evidence="7">
    <location>
        <begin position="74"/>
        <end position="160"/>
    </location>
</feature>
<keyword evidence="5" id="KW-0560">Oxidoreductase</keyword>
<dbReference type="PANTHER" id="PTHR43884">
    <property type="entry name" value="ACYL-COA DEHYDROGENASE"/>
    <property type="match status" value="1"/>
</dbReference>
<gene>
    <name evidence="8" type="ORF">FRZ32_10435</name>
</gene>
<evidence type="ECO:0000256" key="1">
    <source>
        <dbReference type="ARBA" id="ARBA00001974"/>
    </source>
</evidence>
<dbReference type="GO" id="GO:0050660">
    <property type="term" value="F:flavin adenine dinucleotide binding"/>
    <property type="evidence" value="ECO:0007669"/>
    <property type="project" value="InterPro"/>
</dbReference>
<keyword evidence="9" id="KW-1185">Reference proteome</keyword>
<reference evidence="8 9" key="1">
    <citation type="journal article" date="2015" name="J. Microbiol.">
        <title>Sphingosinicella ginsenosidimutans sp. nov., with ginsenoside converting activity.</title>
        <authorList>
            <person name="Kim J.K."/>
            <person name="Kang M.S."/>
            <person name="Park S.C."/>
            <person name="Kim K.M."/>
            <person name="Choi K."/>
            <person name="Yoon M.H."/>
            <person name="Im W.T."/>
        </authorList>
    </citation>
    <scope>NUCLEOTIDE SEQUENCE [LARGE SCALE GENOMIC DNA]</scope>
    <source>
        <strain evidence="8 9">BS-11</strain>
    </source>
</reference>
<dbReference type="InterPro" id="IPR036250">
    <property type="entry name" value="AcylCo_DH-like_C"/>
</dbReference>
<dbReference type="Proteomes" id="UP000321249">
    <property type="component" value="Unassembled WGS sequence"/>
</dbReference>
<dbReference type="Gene3D" id="1.10.540.10">
    <property type="entry name" value="Acyl-CoA dehydrogenase/oxidase, N-terminal domain"/>
    <property type="match status" value="1"/>
</dbReference>
<evidence type="ECO:0000313" key="9">
    <source>
        <dbReference type="Proteomes" id="UP000321249"/>
    </source>
</evidence>
<feature type="domain" description="Acyl-CoA dehydrogenase/oxidase C-terminal" evidence="6">
    <location>
        <begin position="266"/>
        <end position="398"/>
    </location>
</feature>
<dbReference type="InterPro" id="IPR013786">
    <property type="entry name" value="AcylCoA_DH/ox_N"/>
</dbReference>
<dbReference type="RefSeq" id="WP_147043445.1">
    <property type="nucleotide sequence ID" value="NZ_BAABIR010000001.1"/>
</dbReference>
<dbReference type="GO" id="GO:0003995">
    <property type="term" value="F:acyl-CoA dehydrogenase activity"/>
    <property type="evidence" value="ECO:0007669"/>
    <property type="project" value="TreeGrafter"/>
</dbReference>
<dbReference type="InterPro" id="IPR037069">
    <property type="entry name" value="AcylCoA_DH/ox_N_sf"/>
</dbReference>
<dbReference type="SUPFAM" id="SSF47203">
    <property type="entry name" value="Acyl-CoA dehydrogenase C-terminal domain-like"/>
    <property type="match status" value="1"/>
</dbReference>
<dbReference type="EMBL" id="VOQQ01000001">
    <property type="protein sequence ID" value="TXC64039.1"/>
    <property type="molecule type" value="Genomic_DNA"/>
</dbReference>
<dbReference type="AlphaFoldDB" id="A0A5C6TUY5"/>
<organism evidence="8 9">
    <name type="scientific">Allosphingosinicella ginsenosidimutans</name>
    <dbReference type="NCBI Taxonomy" id="1176539"/>
    <lineage>
        <taxon>Bacteria</taxon>
        <taxon>Pseudomonadati</taxon>
        <taxon>Pseudomonadota</taxon>
        <taxon>Alphaproteobacteria</taxon>
        <taxon>Sphingomonadales</taxon>
        <taxon>Sphingomonadaceae</taxon>
        <taxon>Allosphingosinicella</taxon>
    </lineage>
</organism>
<evidence type="ECO:0000313" key="8">
    <source>
        <dbReference type="EMBL" id="TXC64039.1"/>
    </source>
</evidence>
<comment type="similarity">
    <text evidence="2">Belongs to the acyl-CoA dehydrogenase family.</text>
</comment>
<evidence type="ECO:0000256" key="4">
    <source>
        <dbReference type="ARBA" id="ARBA00022827"/>
    </source>
</evidence>
<accession>A0A5C6TUY5</accession>